<dbReference type="InterPro" id="IPR038128">
    <property type="entry name" value="Gamma_PGA_hydro_sf"/>
</dbReference>
<evidence type="ECO:0000313" key="2">
    <source>
        <dbReference type="Proteomes" id="UP001595824"/>
    </source>
</evidence>
<dbReference type="Pfam" id="PF05908">
    <property type="entry name" value="Gamma_PGA_hydro"/>
    <property type="match status" value="1"/>
</dbReference>
<dbReference type="Gene3D" id="3.40.630.100">
    <property type="entry name" value="Poly-gamma-glutamate hydrolase, zinc-binding motif"/>
    <property type="match status" value="1"/>
</dbReference>
<protein>
    <submittedName>
        <fullName evidence="1">Poly-gamma-glutamate hydrolase family protein</fullName>
    </submittedName>
</protein>
<dbReference type="EMBL" id="JBHSDP010000011">
    <property type="protein sequence ID" value="MFC4328381.1"/>
    <property type="molecule type" value="Genomic_DNA"/>
</dbReference>
<organism evidence="1 2">
    <name type="scientific">Streptomyces andamanensis</name>
    <dbReference type="NCBI Taxonomy" id="1565035"/>
    <lineage>
        <taxon>Bacteria</taxon>
        <taxon>Bacillati</taxon>
        <taxon>Actinomycetota</taxon>
        <taxon>Actinomycetes</taxon>
        <taxon>Kitasatosporales</taxon>
        <taxon>Streptomycetaceae</taxon>
        <taxon>Streptomyces</taxon>
    </lineage>
</organism>
<reference evidence="2" key="1">
    <citation type="journal article" date="2019" name="Int. J. Syst. Evol. Microbiol.">
        <title>The Global Catalogue of Microorganisms (GCM) 10K type strain sequencing project: providing services to taxonomists for standard genome sequencing and annotation.</title>
        <authorList>
            <consortium name="The Broad Institute Genomics Platform"/>
            <consortium name="The Broad Institute Genome Sequencing Center for Infectious Disease"/>
            <person name="Wu L."/>
            <person name="Ma J."/>
        </authorList>
    </citation>
    <scope>NUCLEOTIDE SEQUENCE [LARGE SCALE GENOMIC DNA]</scope>
    <source>
        <strain evidence="2">PCU 347</strain>
    </source>
</reference>
<comment type="caution">
    <text evidence="1">The sequence shown here is derived from an EMBL/GenBank/DDBJ whole genome shotgun (WGS) entry which is preliminary data.</text>
</comment>
<evidence type="ECO:0000313" key="1">
    <source>
        <dbReference type="EMBL" id="MFC4328381.1"/>
    </source>
</evidence>
<sequence length="1023" mass="110260">MADRYANWAALVGDTNADGSPVNVEGRDYAITVRPGSGDYIGWLAIHGGGIEPPTQQLADYCSQGAAFYSFAGLKESGNEDLHITSAHYDEPQALAFAATAGRIVSFHGHADRTAGYAVTYVGGLDTELGALIRARLVEAGFVCENPPADLAGTEPLNIANRARIGRGVHLELSQAQRNLFFTGSASDPNNRTDAFYRYCNAVRQATVDLFSVDDTLFDLRGGAERVFDTPVALDQTRVHQQACYEPTTKLLYVTQVIANGVKLADESAPPPTGTRDARGDLAINRVTLAGQVTGVMYCRAFDHGSGIGAEYDAATGKTYLWLAYDAAMEPIGSDVNAHGRKLVRLPFVDGAIIDVGSAGLDVYVPVPGMLSVTPGLDLANRRMTIAYTAPGQSGTWYAAYDLAQFKAKNFDHPLYSFPRPTGYGLFQSWIPYGNYIYQQHGSGYDDDNPPPPQGEGNAYFVVIDVRSGRAIDRVPNNYQASLEYREPESLAVWLTPDGPHLVFGFAVSNARRAMDLYRMAATVDTGVAVQAQVVTTPETGVQLTISVDDTESIQTWEIGRVIGGAVQPLFSGQGAGSLPAVSSWLDTSPPGCIAMVYRLVIHRADGTEQVENSAAVTFVPDGGCSTGGEAVGEQPNILGCAEEYTARLHWRGGALPYEAAIMSTLTEASWGRTINDISEASVTVLKGDVSGECCEALSEAEPWVHELTLYRDGELVWQGPIDKITARRDSVTIHAVDVFSWFDRLVNVYKVAYKGATADSNGRKAMPIVQIAANHIRLNLMDTRLNAIQDYPGILNYLVMQNYSLVKVTVEKDGSSNNAIWAAQMGDILREWTKRGLRWTTVGRALVLSSKPQGQRSTPTTQARLTDEDFIGDVEIIKDGTQAATYAFVTTQDGQDVSKGKTVGKGRTGTAYGRLDRLVELDDEDTSDADMLAAANDALTGRYPVPVTISVPDGAALAPTAPVNIGQLVPGYQFDVLASSFCQRVLQSFMLTDVDVSWQDGQEKVGVTFIPADQADEELTGS</sequence>
<accession>A0ABV8TCL2</accession>
<keyword evidence="1" id="KW-0378">Hydrolase</keyword>
<dbReference type="RefSeq" id="WP_381738592.1">
    <property type="nucleotide sequence ID" value="NZ_JBHSDP010000011.1"/>
</dbReference>
<gene>
    <name evidence="1" type="ORF">ACFPC0_11135</name>
</gene>
<name>A0ABV8TCL2_9ACTN</name>
<keyword evidence="2" id="KW-1185">Reference proteome</keyword>
<dbReference type="InterPro" id="IPR008585">
    <property type="entry name" value="Gamma_PGA_hydro"/>
</dbReference>
<proteinExistence type="predicted"/>
<dbReference type="Proteomes" id="UP001595824">
    <property type="component" value="Unassembled WGS sequence"/>
</dbReference>
<dbReference type="GO" id="GO:0016787">
    <property type="term" value="F:hydrolase activity"/>
    <property type="evidence" value="ECO:0007669"/>
    <property type="project" value="UniProtKB-KW"/>
</dbReference>